<proteinExistence type="predicted"/>
<accession>X1A0D1</accession>
<dbReference type="EMBL" id="BART01017149">
    <property type="protein sequence ID" value="GAG75259.1"/>
    <property type="molecule type" value="Genomic_DNA"/>
</dbReference>
<name>X1A0D1_9ZZZZ</name>
<protein>
    <submittedName>
        <fullName evidence="1">Uncharacterized protein</fullName>
    </submittedName>
</protein>
<sequence length="71" mass="8248">MDEEVIACISDENIKFLQAGQIGKHIFPMHRGDAHKKGVSHLIIRIFLITETSNNQIYYLVQKRSKRKQLP</sequence>
<dbReference type="AlphaFoldDB" id="X1A0D1"/>
<organism evidence="1">
    <name type="scientific">marine sediment metagenome</name>
    <dbReference type="NCBI Taxonomy" id="412755"/>
    <lineage>
        <taxon>unclassified sequences</taxon>
        <taxon>metagenomes</taxon>
        <taxon>ecological metagenomes</taxon>
    </lineage>
</organism>
<evidence type="ECO:0000313" key="1">
    <source>
        <dbReference type="EMBL" id="GAG75259.1"/>
    </source>
</evidence>
<comment type="caution">
    <text evidence="1">The sequence shown here is derived from an EMBL/GenBank/DDBJ whole genome shotgun (WGS) entry which is preliminary data.</text>
</comment>
<gene>
    <name evidence="1" type="ORF">S01H4_32730</name>
</gene>
<reference evidence="1" key="1">
    <citation type="journal article" date="2014" name="Front. Microbiol.">
        <title>High frequency of phylogenetically diverse reductive dehalogenase-homologous genes in deep subseafloor sedimentary metagenomes.</title>
        <authorList>
            <person name="Kawai M."/>
            <person name="Futagami T."/>
            <person name="Toyoda A."/>
            <person name="Takaki Y."/>
            <person name="Nishi S."/>
            <person name="Hori S."/>
            <person name="Arai W."/>
            <person name="Tsubouchi T."/>
            <person name="Morono Y."/>
            <person name="Uchiyama I."/>
            <person name="Ito T."/>
            <person name="Fujiyama A."/>
            <person name="Inagaki F."/>
            <person name="Takami H."/>
        </authorList>
    </citation>
    <scope>NUCLEOTIDE SEQUENCE</scope>
    <source>
        <strain evidence="1">Expedition CK06-06</strain>
    </source>
</reference>